<keyword evidence="1" id="KW-0472">Membrane</keyword>
<proteinExistence type="predicted"/>
<dbReference type="EMBL" id="CP121106">
    <property type="protein sequence ID" value="WFL76679.1"/>
    <property type="molecule type" value="Genomic_DNA"/>
</dbReference>
<protein>
    <submittedName>
        <fullName evidence="3">Uncharacterized protein</fullName>
    </submittedName>
</protein>
<feature type="signal peptide" evidence="2">
    <location>
        <begin position="1"/>
        <end position="31"/>
    </location>
</feature>
<name>A0ABY8FNT2_9SPHN</name>
<keyword evidence="1" id="KW-1133">Transmembrane helix</keyword>
<evidence type="ECO:0000313" key="4">
    <source>
        <dbReference type="Proteomes" id="UP001215827"/>
    </source>
</evidence>
<organism evidence="3 4">
    <name type="scientific">Altererythrobacter arenosus</name>
    <dbReference type="NCBI Taxonomy" id="3032592"/>
    <lineage>
        <taxon>Bacteria</taxon>
        <taxon>Pseudomonadati</taxon>
        <taxon>Pseudomonadota</taxon>
        <taxon>Alphaproteobacteria</taxon>
        <taxon>Sphingomonadales</taxon>
        <taxon>Erythrobacteraceae</taxon>
        <taxon>Altererythrobacter</taxon>
    </lineage>
</organism>
<evidence type="ECO:0000256" key="1">
    <source>
        <dbReference type="SAM" id="Phobius"/>
    </source>
</evidence>
<gene>
    <name evidence="3" type="ORF">P7228_11810</name>
</gene>
<dbReference type="RefSeq" id="WP_278015440.1">
    <property type="nucleotide sequence ID" value="NZ_CP121106.1"/>
</dbReference>
<evidence type="ECO:0000313" key="3">
    <source>
        <dbReference type="EMBL" id="WFL76679.1"/>
    </source>
</evidence>
<feature type="transmembrane region" description="Helical" evidence="1">
    <location>
        <begin position="41"/>
        <end position="61"/>
    </location>
</feature>
<dbReference type="Proteomes" id="UP001215827">
    <property type="component" value="Chromosome"/>
</dbReference>
<accession>A0ABY8FNT2</accession>
<reference evidence="3 4" key="1">
    <citation type="submission" date="2023-03" db="EMBL/GenBank/DDBJ databases">
        <title>Altererythrobacter sp. CAU 1644 isolated from sand.</title>
        <authorList>
            <person name="Kim W."/>
        </authorList>
    </citation>
    <scope>NUCLEOTIDE SEQUENCE [LARGE SCALE GENOMIC DNA]</scope>
    <source>
        <strain evidence="3 4">CAU 1644</strain>
    </source>
</reference>
<evidence type="ECO:0000256" key="2">
    <source>
        <dbReference type="SAM" id="SignalP"/>
    </source>
</evidence>
<keyword evidence="2" id="KW-0732">Signal</keyword>
<keyword evidence="1" id="KW-0812">Transmembrane</keyword>
<sequence>MSTKNKLFAKGGIATAAVGAMALAGATPAQARHDNDGIDAGDVIAGAVILGGIAAVASAVGKNRDRYGDYRYDDRYRDRYRDRDYRYGDRYNRRYGNARSAVERCVRAVERDARRAGYRFADVTEIRDVDRKRYGFRVSGRLVVDGNRGYGRYNSRYNRYDRYDRDGRYDRRYSSDSGKFRCDISRGRVVDIDYKGIRGLH</sequence>
<keyword evidence="4" id="KW-1185">Reference proteome</keyword>
<feature type="chain" id="PRO_5045072376" evidence="2">
    <location>
        <begin position="32"/>
        <end position="201"/>
    </location>
</feature>